<evidence type="ECO:0000256" key="4">
    <source>
        <dbReference type="ARBA" id="ARBA00023004"/>
    </source>
</evidence>
<proteinExistence type="inferred from homology"/>
<dbReference type="InterPro" id="IPR001128">
    <property type="entry name" value="Cyt_P450"/>
</dbReference>
<dbReference type="GO" id="GO:0016705">
    <property type="term" value="F:oxidoreductase activity, acting on paired donors, with incorporation or reduction of molecular oxygen"/>
    <property type="evidence" value="ECO:0007669"/>
    <property type="project" value="InterPro"/>
</dbReference>
<dbReference type="PRINTS" id="PR00463">
    <property type="entry name" value="EP450I"/>
</dbReference>
<dbReference type="Pfam" id="PF00067">
    <property type="entry name" value="p450"/>
    <property type="match status" value="1"/>
</dbReference>
<dbReference type="AlphaFoldDB" id="A0A9P9W8K9"/>
<evidence type="ECO:0000313" key="7">
    <source>
        <dbReference type="Proteomes" id="UP000829685"/>
    </source>
</evidence>
<dbReference type="Gene3D" id="1.10.630.10">
    <property type="entry name" value="Cytochrome P450"/>
    <property type="match status" value="1"/>
</dbReference>
<evidence type="ECO:0008006" key="8">
    <source>
        <dbReference type="Google" id="ProtNLM"/>
    </source>
</evidence>
<keyword evidence="7" id="KW-1185">Reference proteome</keyword>
<evidence type="ECO:0000256" key="2">
    <source>
        <dbReference type="ARBA" id="ARBA00022723"/>
    </source>
</evidence>
<evidence type="ECO:0000256" key="3">
    <source>
        <dbReference type="ARBA" id="ARBA00023002"/>
    </source>
</evidence>
<evidence type="ECO:0000256" key="5">
    <source>
        <dbReference type="SAM" id="MobiDB-lite"/>
    </source>
</evidence>
<feature type="region of interest" description="Disordered" evidence="5">
    <location>
        <begin position="230"/>
        <end position="256"/>
    </location>
</feature>
<comment type="caution">
    <text evidence="6">The sequence shown here is derived from an EMBL/GenBank/DDBJ whole genome shotgun (WGS) entry which is preliminary data.</text>
</comment>
<sequence length="415" mass="46678">MDTIKPLLSTGIAVATFLVSCILLNHKILCDASSKTIPHGPSGVPILGSFPFLARYPELTLDKWARKFGDLYSVWLGGQLFMIISSPEVAKDLMVTHGSVFSSRKEMFIKGQTILKGRGVTATPYNDTWKHRCLVTNWLRADETAKYVLTIEHFHAQPQLDRHCTINWRAYLCSLKSPELAFNDPRVERDIEIIVATNMEQVHNPPTNTHDLVHRDDDNSIQDVTSNAQTKQCLPPPGPRHDVLQTSSNTGNTSRRTTPCIDLDAINLHATNGDLESLPAATNDTVKEANCRLPVVKCPTLDLYDQAVAAKKHVDKIKSGTSVFIKKFYALAGYELSKYRQGDRTADELEAILRKTSTTLGDVDWQVDMSLRYMQAWDRLHGITLTTDKDQEQSSRRLKKLGKMMYRISGRLVRD</sequence>
<accession>A0A9P9W8K9</accession>
<evidence type="ECO:0000256" key="1">
    <source>
        <dbReference type="ARBA" id="ARBA00010617"/>
    </source>
</evidence>
<reference evidence="6" key="1">
    <citation type="submission" date="2021-03" db="EMBL/GenBank/DDBJ databases">
        <title>Revisited historic fungal species revealed as producer of novel bioactive compounds through whole genome sequencing and comparative genomics.</title>
        <authorList>
            <person name="Vignolle G.A."/>
            <person name="Hochenegger N."/>
            <person name="Mach R.L."/>
            <person name="Mach-Aigner A.R."/>
            <person name="Javad Rahimi M."/>
            <person name="Salim K.A."/>
            <person name="Chan C.M."/>
            <person name="Lim L.B.L."/>
            <person name="Cai F."/>
            <person name="Druzhinina I.S."/>
            <person name="U'Ren J.M."/>
            <person name="Derntl C."/>
        </authorList>
    </citation>
    <scope>NUCLEOTIDE SEQUENCE</scope>
    <source>
        <strain evidence="6">TUCIM 5799</strain>
    </source>
</reference>
<dbReference type="SUPFAM" id="SSF48264">
    <property type="entry name" value="Cytochrome P450"/>
    <property type="match status" value="1"/>
</dbReference>
<dbReference type="InterPro" id="IPR036396">
    <property type="entry name" value="Cyt_P450_sf"/>
</dbReference>
<name>A0A9P9W8K9_9PEZI</name>
<dbReference type="PANTHER" id="PTHR46300">
    <property type="entry name" value="P450, PUTATIVE (EUROFUNG)-RELATED-RELATED"/>
    <property type="match status" value="1"/>
</dbReference>
<dbReference type="GO" id="GO:0004497">
    <property type="term" value="F:monooxygenase activity"/>
    <property type="evidence" value="ECO:0007669"/>
    <property type="project" value="InterPro"/>
</dbReference>
<evidence type="ECO:0000313" key="6">
    <source>
        <dbReference type="EMBL" id="KAI1849282.1"/>
    </source>
</evidence>
<dbReference type="EMBL" id="JAFIMR010000078">
    <property type="protein sequence ID" value="KAI1849282.1"/>
    <property type="molecule type" value="Genomic_DNA"/>
</dbReference>
<keyword evidence="2" id="KW-0479">Metal-binding</keyword>
<dbReference type="InterPro" id="IPR002401">
    <property type="entry name" value="Cyt_P450_E_grp-I"/>
</dbReference>
<dbReference type="PANTHER" id="PTHR46300:SF11">
    <property type="entry name" value="OXIDOREDUCTASE, PUTATIVE-RELATED"/>
    <property type="match status" value="1"/>
</dbReference>
<dbReference type="InterPro" id="IPR050364">
    <property type="entry name" value="Cytochrome_P450_fung"/>
</dbReference>
<comment type="similarity">
    <text evidence="1">Belongs to the cytochrome P450 family.</text>
</comment>
<feature type="compositionally biased region" description="Low complexity" evidence="5">
    <location>
        <begin position="246"/>
        <end position="256"/>
    </location>
</feature>
<protein>
    <recommendedName>
        <fullName evidence="8">Cytochrome P450</fullName>
    </recommendedName>
</protein>
<keyword evidence="4" id="KW-0408">Iron</keyword>
<dbReference type="GO" id="GO:0020037">
    <property type="term" value="F:heme binding"/>
    <property type="evidence" value="ECO:0007669"/>
    <property type="project" value="InterPro"/>
</dbReference>
<dbReference type="GO" id="GO:0005506">
    <property type="term" value="F:iron ion binding"/>
    <property type="evidence" value="ECO:0007669"/>
    <property type="project" value="InterPro"/>
</dbReference>
<organism evidence="6 7">
    <name type="scientific">Neoarthrinium moseri</name>
    <dbReference type="NCBI Taxonomy" id="1658444"/>
    <lineage>
        <taxon>Eukaryota</taxon>
        <taxon>Fungi</taxon>
        <taxon>Dikarya</taxon>
        <taxon>Ascomycota</taxon>
        <taxon>Pezizomycotina</taxon>
        <taxon>Sordariomycetes</taxon>
        <taxon>Xylariomycetidae</taxon>
        <taxon>Amphisphaeriales</taxon>
        <taxon>Apiosporaceae</taxon>
        <taxon>Neoarthrinium</taxon>
    </lineage>
</organism>
<gene>
    <name evidence="6" type="ORF">JX265_013668</name>
</gene>
<dbReference type="Proteomes" id="UP000829685">
    <property type="component" value="Unassembled WGS sequence"/>
</dbReference>
<keyword evidence="3" id="KW-0560">Oxidoreductase</keyword>
<dbReference type="PROSITE" id="PS51257">
    <property type="entry name" value="PROKAR_LIPOPROTEIN"/>
    <property type="match status" value="1"/>
</dbReference>